<organism evidence="2 3">
    <name type="scientific">Hymenobacter jeongseonensis</name>
    <dbReference type="NCBI Taxonomy" id="2791027"/>
    <lineage>
        <taxon>Bacteria</taxon>
        <taxon>Pseudomonadati</taxon>
        <taxon>Bacteroidota</taxon>
        <taxon>Cytophagia</taxon>
        <taxon>Cytophagales</taxon>
        <taxon>Hymenobacteraceae</taxon>
        <taxon>Hymenobacter</taxon>
    </lineage>
</organism>
<name>A0ABS0IF34_9BACT</name>
<dbReference type="RefSeq" id="WP_196281334.1">
    <property type="nucleotide sequence ID" value="NZ_JADQDQ010000002.1"/>
</dbReference>
<protein>
    <recommendedName>
        <fullName evidence="4">DUF4097 domain-containing protein</fullName>
    </recommendedName>
</protein>
<keyword evidence="1" id="KW-0732">Signal</keyword>
<evidence type="ECO:0008006" key="4">
    <source>
        <dbReference type="Google" id="ProtNLM"/>
    </source>
</evidence>
<keyword evidence="3" id="KW-1185">Reference proteome</keyword>
<reference evidence="2 3" key="1">
    <citation type="submission" date="2020-11" db="EMBL/GenBank/DDBJ databases">
        <authorList>
            <person name="Kim M.K."/>
        </authorList>
    </citation>
    <scope>NUCLEOTIDE SEQUENCE [LARGE SCALE GENOMIC DNA]</scope>
    <source>
        <strain evidence="2 3">BT683</strain>
    </source>
</reference>
<dbReference type="Proteomes" id="UP000597617">
    <property type="component" value="Unassembled WGS sequence"/>
</dbReference>
<gene>
    <name evidence="2" type="ORF">I2I05_06120</name>
</gene>
<evidence type="ECO:0000256" key="1">
    <source>
        <dbReference type="SAM" id="SignalP"/>
    </source>
</evidence>
<sequence>MTRLTLLPRLSALLLLLSSTACWAQTKEFSEKVNREFTLSGDAGRSTLAVYNIQGSVSVQGYAGNKVVVEATRTIRADDAKTLEEGKAEATLGFLQRNDSVIVYMAGPQDSRPRNNYRGNWNHKDIEYRYEFDYVVKVPYAMNLRVSTVNNGSVQVQDVAGPLNVSNVNGPIKLTNVKGTTKAHTVNGNVEATYAANPPGASSYKTINGQIKVKYPANLAADMHFKSMHGEFYTDFPNPEILPVQVTKNQEGRGGGTVYKLTKDTAVRLGKGGADLRFETLNGNVTVSKL</sequence>
<evidence type="ECO:0000313" key="3">
    <source>
        <dbReference type="Proteomes" id="UP000597617"/>
    </source>
</evidence>
<feature type="signal peptide" evidence="1">
    <location>
        <begin position="1"/>
        <end position="24"/>
    </location>
</feature>
<evidence type="ECO:0000313" key="2">
    <source>
        <dbReference type="EMBL" id="MBF9236966.1"/>
    </source>
</evidence>
<dbReference type="EMBL" id="JADQDQ010000002">
    <property type="protein sequence ID" value="MBF9236966.1"/>
    <property type="molecule type" value="Genomic_DNA"/>
</dbReference>
<accession>A0ABS0IF34</accession>
<feature type="chain" id="PRO_5046187564" description="DUF4097 domain-containing protein" evidence="1">
    <location>
        <begin position="25"/>
        <end position="290"/>
    </location>
</feature>
<comment type="caution">
    <text evidence="2">The sequence shown here is derived from an EMBL/GenBank/DDBJ whole genome shotgun (WGS) entry which is preliminary data.</text>
</comment>
<dbReference type="PROSITE" id="PS51257">
    <property type="entry name" value="PROKAR_LIPOPROTEIN"/>
    <property type="match status" value="1"/>
</dbReference>
<proteinExistence type="predicted"/>